<dbReference type="GO" id="GO:0009007">
    <property type="term" value="F:site-specific DNA-methyltransferase (adenine-specific) activity"/>
    <property type="evidence" value="ECO:0007669"/>
    <property type="project" value="UniProtKB-UniRule"/>
</dbReference>
<evidence type="ECO:0000256" key="4">
    <source>
        <dbReference type="ARBA" id="ARBA00022679"/>
    </source>
</evidence>
<dbReference type="InterPro" id="IPR012327">
    <property type="entry name" value="MeTrfase_D12"/>
</dbReference>
<dbReference type="RefSeq" id="WP_008909111.1">
    <property type="nucleotide sequence ID" value="NZ_CAKP01000096.1"/>
</dbReference>
<dbReference type="PIRSF" id="PIRSF000398">
    <property type="entry name" value="M_m6A_EcoRV"/>
    <property type="match status" value="1"/>
</dbReference>
<comment type="caution">
    <text evidence="9">The sequence shown here is derived from an EMBL/GenBank/DDBJ whole genome shotgun (WGS) entry which is preliminary data.</text>
</comment>
<dbReference type="Gene3D" id="3.40.50.150">
    <property type="entry name" value="Vaccinia Virus protein VP39"/>
    <property type="match status" value="1"/>
</dbReference>
<dbReference type="GO" id="GO:0043565">
    <property type="term" value="F:sequence-specific DNA binding"/>
    <property type="evidence" value="ECO:0007669"/>
    <property type="project" value="TreeGrafter"/>
</dbReference>
<dbReference type="InterPro" id="IPR023095">
    <property type="entry name" value="Ade_MeTrfase_dom_2"/>
</dbReference>
<dbReference type="InterPro" id="IPR029063">
    <property type="entry name" value="SAM-dependent_MTases_sf"/>
</dbReference>
<keyword evidence="4 8" id="KW-0808">Transferase</keyword>
<reference evidence="9 10" key="1">
    <citation type="journal article" date="2011" name="J. Bacteriol.">
        <title>Draft genome sequence of Caloramator australicus strain RC3T, a thermoanaerobe from the Great Artesian Basin of Australia.</title>
        <authorList>
            <person name="Ogg C.D."/>
            <person name="Patel B.K.C."/>
        </authorList>
    </citation>
    <scope>NUCLEOTIDE SEQUENCE [LARGE SCALE GENOMIC DNA]</scope>
    <source>
        <strain evidence="9 10">RC3</strain>
    </source>
</reference>
<dbReference type="Pfam" id="PF02086">
    <property type="entry name" value="MethyltransfD12"/>
    <property type="match status" value="1"/>
</dbReference>
<dbReference type="PROSITE" id="PS00092">
    <property type="entry name" value="N6_MTASE"/>
    <property type="match status" value="1"/>
</dbReference>
<dbReference type="PANTHER" id="PTHR30481">
    <property type="entry name" value="DNA ADENINE METHYLASE"/>
    <property type="match status" value="1"/>
</dbReference>
<dbReference type="SUPFAM" id="SSF53335">
    <property type="entry name" value="S-adenosyl-L-methionine-dependent methyltransferases"/>
    <property type="match status" value="1"/>
</dbReference>
<keyword evidence="10" id="KW-1185">Reference proteome</keyword>
<dbReference type="eggNOG" id="COG0338">
    <property type="taxonomic scope" value="Bacteria"/>
</dbReference>
<dbReference type="GO" id="GO:0009307">
    <property type="term" value="P:DNA restriction-modification system"/>
    <property type="evidence" value="ECO:0007669"/>
    <property type="project" value="InterPro"/>
</dbReference>
<dbReference type="Gene3D" id="1.10.1020.10">
    <property type="entry name" value="Adenine-specific Methyltransferase, Domain 2"/>
    <property type="match status" value="1"/>
</dbReference>
<evidence type="ECO:0000313" key="9">
    <source>
        <dbReference type="EMBL" id="CCJ33853.1"/>
    </source>
</evidence>
<evidence type="ECO:0000256" key="3">
    <source>
        <dbReference type="ARBA" id="ARBA00022603"/>
    </source>
</evidence>
<dbReference type="InterPro" id="IPR002052">
    <property type="entry name" value="DNA_methylase_N6_adenine_CS"/>
</dbReference>
<evidence type="ECO:0000313" key="10">
    <source>
        <dbReference type="Proteomes" id="UP000007652"/>
    </source>
</evidence>
<keyword evidence="3 8" id="KW-0489">Methyltransferase</keyword>
<evidence type="ECO:0000256" key="6">
    <source>
        <dbReference type="ARBA" id="ARBA00047942"/>
    </source>
</evidence>
<name>I7LJQ4_9CLOT</name>
<comment type="catalytic activity">
    <reaction evidence="6 8">
        <text>a 2'-deoxyadenosine in DNA + S-adenosyl-L-methionine = an N(6)-methyl-2'-deoxyadenosine in DNA + S-adenosyl-L-homocysteine + H(+)</text>
        <dbReference type="Rhea" id="RHEA:15197"/>
        <dbReference type="Rhea" id="RHEA-COMP:12418"/>
        <dbReference type="Rhea" id="RHEA-COMP:12419"/>
        <dbReference type="ChEBI" id="CHEBI:15378"/>
        <dbReference type="ChEBI" id="CHEBI:57856"/>
        <dbReference type="ChEBI" id="CHEBI:59789"/>
        <dbReference type="ChEBI" id="CHEBI:90615"/>
        <dbReference type="ChEBI" id="CHEBI:90616"/>
        <dbReference type="EC" id="2.1.1.72"/>
    </reaction>
</comment>
<dbReference type="GO" id="GO:1904047">
    <property type="term" value="F:S-adenosyl-L-methionine binding"/>
    <property type="evidence" value="ECO:0007669"/>
    <property type="project" value="TreeGrafter"/>
</dbReference>
<dbReference type="Proteomes" id="UP000007652">
    <property type="component" value="Unassembled WGS sequence"/>
</dbReference>
<dbReference type="AlphaFoldDB" id="I7LJQ4"/>
<protein>
    <recommendedName>
        <fullName evidence="2 8">Site-specific DNA-methyltransferase (adenine-specific)</fullName>
        <ecNumber evidence="2 8">2.1.1.72</ecNumber>
    </recommendedName>
</protein>
<gene>
    <name evidence="9" type="ORF">CAAU_1769</name>
</gene>
<proteinExistence type="inferred from homology"/>
<evidence type="ECO:0000256" key="1">
    <source>
        <dbReference type="ARBA" id="ARBA00006594"/>
    </source>
</evidence>
<feature type="binding site" evidence="7">
    <location>
        <position position="24"/>
    </location>
    <ligand>
        <name>S-adenosyl-L-methionine</name>
        <dbReference type="ChEBI" id="CHEBI:59789"/>
    </ligand>
</feature>
<dbReference type="PRINTS" id="PR00505">
    <property type="entry name" value="D12N6MTFRASE"/>
</dbReference>
<feature type="binding site" evidence="7">
    <location>
        <position position="208"/>
    </location>
    <ligand>
        <name>S-adenosyl-L-methionine</name>
        <dbReference type="ChEBI" id="CHEBI:59789"/>
    </ligand>
</feature>
<feature type="binding site" evidence="7">
    <location>
        <position position="20"/>
    </location>
    <ligand>
        <name>S-adenosyl-L-methionine</name>
        <dbReference type="ChEBI" id="CHEBI:59789"/>
    </ligand>
</feature>
<comment type="similarity">
    <text evidence="1 8">Belongs to the N(4)/N(6)-methyltransferase family.</text>
</comment>
<sequence>MINALMQMKVTNKAKPFVKWAGGKGQLLETFNEYYPKQLKDGKISRYVEPFVGGGAVLFDILQKYEINEAYIFDVNKELISVYNIIKNNVEHLILMLSKIEEKYKKYSEEERKEFYYKIRDEYNNYNEFDVKKAAYFIFLNKTCFNGLYRVNSKGKFNVPFGDYKNPTICDAENLYSVSLVLSKVKVFCDDYKKSIDFIDKDTFVYFDPPYRPISKTSNFTSYNEINFDDYAQIELAEFFKKANKKGAYLMLSNSDPKNVDENDNFFDDLYKDFNIYRIKAKRYINSKADKRGNINEILVLNY</sequence>
<feature type="binding site" evidence="7">
    <location>
        <position position="74"/>
    </location>
    <ligand>
        <name>S-adenosyl-L-methionine</name>
        <dbReference type="ChEBI" id="CHEBI:59789"/>
    </ligand>
</feature>
<dbReference type="GO" id="GO:0032259">
    <property type="term" value="P:methylation"/>
    <property type="evidence" value="ECO:0007669"/>
    <property type="project" value="UniProtKB-KW"/>
</dbReference>
<evidence type="ECO:0000256" key="8">
    <source>
        <dbReference type="RuleBase" id="RU361257"/>
    </source>
</evidence>
<dbReference type="PANTHER" id="PTHR30481:SF3">
    <property type="entry name" value="DNA ADENINE METHYLASE"/>
    <property type="match status" value="1"/>
</dbReference>
<dbReference type="EC" id="2.1.1.72" evidence="2 8"/>
<keyword evidence="5 8" id="KW-0949">S-adenosyl-L-methionine</keyword>
<evidence type="ECO:0000256" key="5">
    <source>
        <dbReference type="ARBA" id="ARBA00022691"/>
    </source>
</evidence>
<evidence type="ECO:0000256" key="7">
    <source>
        <dbReference type="PIRSR" id="PIRSR000398-1"/>
    </source>
</evidence>
<organism evidence="9 10">
    <name type="scientific">Caloramator australicus RC3</name>
    <dbReference type="NCBI Taxonomy" id="857293"/>
    <lineage>
        <taxon>Bacteria</taxon>
        <taxon>Bacillati</taxon>
        <taxon>Bacillota</taxon>
        <taxon>Clostridia</taxon>
        <taxon>Eubacteriales</taxon>
        <taxon>Clostridiaceae</taxon>
        <taxon>Caloramator</taxon>
    </lineage>
</organism>
<dbReference type="InterPro" id="IPR012263">
    <property type="entry name" value="M_m6A_EcoRV"/>
</dbReference>
<dbReference type="NCBIfam" id="TIGR00571">
    <property type="entry name" value="dam"/>
    <property type="match status" value="1"/>
</dbReference>
<accession>I7LJQ4</accession>
<dbReference type="GO" id="GO:0006298">
    <property type="term" value="P:mismatch repair"/>
    <property type="evidence" value="ECO:0007669"/>
    <property type="project" value="TreeGrafter"/>
</dbReference>
<evidence type="ECO:0000256" key="2">
    <source>
        <dbReference type="ARBA" id="ARBA00011900"/>
    </source>
</evidence>
<dbReference type="STRING" id="857293.CAAU_1769"/>
<dbReference type="EMBL" id="CAKP01000096">
    <property type="protein sequence ID" value="CCJ33853.1"/>
    <property type="molecule type" value="Genomic_DNA"/>
</dbReference>